<protein>
    <submittedName>
        <fullName evidence="2">Uncharacterized protein</fullName>
    </submittedName>
</protein>
<evidence type="ECO:0000313" key="3">
    <source>
        <dbReference type="Proteomes" id="UP000727407"/>
    </source>
</evidence>
<evidence type="ECO:0000256" key="1">
    <source>
        <dbReference type="SAM" id="MobiDB-lite"/>
    </source>
</evidence>
<feature type="non-terminal residue" evidence="2">
    <location>
        <position position="53"/>
    </location>
</feature>
<dbReference type="Proteomes" id="UP000727407">
    <property type="component" value="Unassembled WGS sequence"/>
</dbReference>
<organism evidence="2 3">
    <name type="scientific">Clarias magur</name>
    <name type="common">Asian catfish</name>
    <name type="synonym">Macropteronotus magur</name>
    <dbReference type="NCBI Taxonomy" id="1594786"/>
    <lineage>
        <taxon>Eukaryota</taxon>
        <taxon>Metazoa</taxon>
        <taxon>Chordata</taxon>
        <taxon>Craniata</taxon>
        <taxon>Vertebrata</taxon>
        <taxon>Euteleostomi</taxon>
        <taxon>Actinopterygii</taxon>
        <taxon>Neopterygii</taxon>
        <taxon>Teleostei</taxon>
        <taxon>Ostariophysi</taxon>
        <taxon>Siluriformes</taxon>
        <taxon>Clariidae</taxon>
        <taxon>Clarias</taxon>
    </lineage>
</organism>
<sequence>MQEARLRWYSMDMSCTVAVMALHLSPDGRPNKRRLKEDMNLANITPDDGLDQK</sequence>
<proteinExistence type="predicted"/>
<accession>A0A8J4TPM0</accession>
<keyword evidence="3" id="KW-1185">Reference proteome</keyword>
<evidence type="ECO:0000313" key="2">
    <source>
        <dbReference type="EMBL" id="KAF5894799.1"/>
    </source>
</evidence>
<gene>
    <name evidence="2" type="ORF">DAT39_015494</name>
</gene>
<name>A0A8J4TPM0_CLAMG</name>
<reference evidence="2" key="1">
    <citation type="submission" date="2020-07" db="EMBL/GenBank/DDBJ databases">
        <title>Clarias magur genome sequencing, assembly and annotation.</title>
        <authorList>
            <person name="Kushwaha B."/>
            <person name="Kumar R."/>
            <person name="Das P."/>
            <person name="Joshi C.G."/>
            <person name="Kumar D."/>
            <person name="Nagpure N.S."/>
            <person name="Pandey M."/>
            <person name="Agarwal S."/>
            <person name="Srivastava S."/>
            <person name="Singh M."/>
            <person name="Sahoo L."/>
            <person name="Jayasankar P."/>
            <person name="Meher P.K."/>
            <person name="Koringa P.G."/>
            <person name="Iquebal M.A."/>
            <person name="Das S.P."/>
            <person name="Bit A."/>
            <person name="Patnaik S."/>
            <person name="Patel N."/>
            <person name="Shah T.M."/>
            <person name="Hinsu A."/>
            <person name="Jena J.K."/>
        </authorList>
    </citation>
    <scope>NUCLEOTIDE SEQUENCE</scope>
    <source>
        <strain evidence="2">CIFAMagur01</strain>
        <tissue evidence="2">Testis</tissue>
    </source>
</reference>
<comment type="caution">
    <text evidence="2">The sequence shown here is derived from an EMBL/GenBank/DDBJ whole genome shotgun (WGS) entry which is preliminary data.</text>
</comment>
<dbReference type="EMBL" id="QNUK01000356">
    <property type="protein sequence ID" value="KAF5894799.1"/>
    <property type="molecule type" value="Genomic_DNA"/>
</dbReference>
<dbReference type="AlphaFoldDB" id="A0A8J4TPM0"/>
<feature type="region of interest" description="Disordered" evidence="1">
    <location>
        <begin position="26"/>
        <end position="53"/>
    </location>
</feature>